<evidence type="ECO:0000256" key="6">
    <source>
        <dbReference type="RuleBase" id="RU361277"/>
    </source>
</evidence>
<protein>
    <submittedName>
        <fullName evidence="8">Geraniol dehydrogenase</fullName>
    </submittedName>
</protein>
<dbReference type="EMBL" id="CP014168">
    <property type="protein sequence ID" value="AOH84962.1"/>
    <property type="molecule type" value="Genomic_DNA"/>
</dbReference>
<dbReference type="InterPro" id="IPR013154">
    <property type="entry name" value="ADH-like_N"/>
</dbReference>
<dbReference type="PANTHER" id="PTHR43350:SF21">
    <property type="entry name" value="S-NITROSOMYCOTHIOL REDUCTASE MSCR"/>
    <property type="match status" value="1"/>
</dbReference>
<dbReference type="OrthoDB" id="9770544at2"/>
<dbReference type="AlphaFoldDB" id="A0A1B3ZC20"/>
<dbReference type="PROSITE" id="PS00059">
    <property type="entry name" value="ADH_ZINC"/>
    <property type="match status" value="1"/>
</dbReference>
<keyword evidence="4 6" id="KW-0862">Zinc</keyword>
<dbReference type="InterPro" id="IPR011032">
    <property type="entry name" value="GroES-like_sf"/>
</dbReference>
<evidence type="ECO:0000256" key="1">
    <source>
        <dbReference type="ARBA" id="ARBA00001947"/>
    </source>
</evidence>
<dbReference type="STRING" id="1560345.AWL63_14365"/>
<keyword evidence="5" id="KW-0560">Oxidoreductase</keyword>
<evidence type="ECO:0000313" key="9">
    <source>
        <dbReference type="Proteomes" id="UP000094256"/>
    </source>
</evidence>
<evidence type="ECO:0000313" key="8">
    <source>
        <dbReference type="EMBL" id="AOH84962.1"/>
    </source>
</evidence>
<dbReference type="SMART" id="SM00829">
    <property type="entry name" value="PKS_ER"/>
    <property type="match status" value="1"/>
</dbReference>
<dbReference type="Proteomes" id="UP000094256">
    <property type="component" value="Chromosome"/>
</dbReference>
<evidence type="ECO:0000259" key="7">
    <source>
        <dbReference type="SMART" id="SM00829"/>
    </source>
</evidence>
<dbReference type="InterPro" id="IPR020843">
    <property type="entry name" value="ER"/>
</dbReference>
<accession>A0A1B3ZC20</accession>
<dbReference type="SUPFAM" id="SSF50129">
    <property type="entry name" value="GroES-like"/>
    <property type="match status" value="1"/>
</dbReference>
<dbReference type="InterPro" id="IPR036291">
    <property type="entry name" value="NAD(P)-bd_dom_sf"/>
</dbReference>
<keyword evidence="9" id="KW-1185">Reference proteome</keyword>
<dbReference type="GO" id="GO:0008270">
    <property type="term" value="F:zinc ion binding"/>
    <property type="evidence" value="ECO:0007669"/>
    <property type="project" value="InterPro"/>
</dbReference>
<dbReference type="InterPro" id="IPR013149">
    <property type="entry name" value="ADH-like_C"/>
</dbReference>
<gene>
    <name evidence="8" type="ORF">AWL63_14365</name>
</gene>
<dbReference type="InterPro" id="IPR002328">
    <property type="entry name" value="ADH_Zn_CS"/>
</dbReference>
<evidence type="ECO:0000256" key="5">
    <source>
        <dbReference type="ARBA" id="ARBA00023002"/>
    </source>
</evidence>
<dbReference type="Pfam" id="PF08240">
    <property type="entry name" value="ADH_N"/>
    <property type="match status" value="1"/>
</dbReference>
<dbReference type="CDD" id="cd08278">
    <property type="entry name" value="benzyl_alcohol_DH"/>
    <property type="match status" value="1"/>
</dbReference>
<proteinExistence type="inferred from homology"/>
<dbReference type="KEGG" id="span:AWL63_14365"/>
<evidence type="ECO:0000256" key="4">
    <source>
        <dbReference type="ARBA" id="ARBA00022833"/>
    </source>
</evidence>
<dbReference type="RefSeq" id="WP_069205512.1">
    <property type="nucleotide sequence ID" value="NZ_CP014168.1"/>
</dbReference>
<reference evidence="8 9" key="1">
    <citation type="submission" date="2016-01" db="EMBL/GenBank/DDBJ databases">
        <title>Complete genome and mega plasmid sequence of Sphingomonas panacis DCY99 elicits systemic resistance in rice to Xanthomonas oryzae.</title>
        <authorList>
            <person name="Kim Y.J."/>
            <person name="Yang D.C."/>
            <person name="Sing P."/>
        </authorList>
    </citation>
    <scope>NUCLEOTIDE SEQUENCE [LARGE SCALE GENOMIC DNA]</scope>
    <source>
        <strain evidence="8 9">DCY99</strain>
    </source>
</reference>
<evidence type="ECO:0000256" key="3">
    <source>
        <dbReference type="ARBA" id="ARBA00022723"/>
    </source>
</evidence>
<evidence type="ECO:0000256" key="2">
    <source>
        <dbReference type="ARBA" id="ARBA00008072"/>
    </source>
</evidence>
<dbReference type="GO" id="GO:0016616">
    <property type="term" value="F:oxidoreductase activity, acting on the CH-OH group of donors, NAD or NADP as acceptor"/>
    <property type="evidence" value="ECO:0007669"/>
    <property type="project" value="UniProtKB-ARBA"/>
</dbReference>
<dbReference type="Gene3D" id="3.90.180.10">
    <property type="entry name" value="Medium-chain alcohol dehydrogenases, catalytic domain"/>
    <property type="match status" value="1"/>
</dbReference>
<comment type="similarity">
    <text evidence="2 6">Belongs to the zinc-containing alcohol dehydrogenase family.</text>
</comment>
<dbReference type="PANTHER" id="PTHR43350">
    <property type="entry name" value="NAD-DEPENDENT ALCOHOL DEHYDROGENASE"/>
    <property type="match status" value="1"/>
</dbReference>
<dbReference type="SUPFAM" id="SSF51735">
    <property type="entry name" value="NAD(P)-binding Rossmann-fold domains"/>
    <property type="match status" value="1"/>
</dbReference>
<sequence length="364" mass="37576">MPHAIRAAVTRDGGRTAIEALTIDDPRIDEVLVKIVATGVCHTDMVMRDGLLPVPRPVVLGHEGAGHVVAVGSAVEGLAPGDAVVLSFASCGACRCCVDHQPAYCHQFVPLNFLATRADGSTALHGPGGGDVHSHVFGQSSFATHAIVSARNVVKVDADLPIEMMGPLGCGFLTGAGAVWNALGVRAGDSIAILGTGAVGLAAVMAARIAGATRIVAVDRSPERIALARDLGATEGHVADGRTLDQFGIAGVDHVLDTTGHAPLVEQGIGVLGPRGRIGLLAAFAPDTMIRFDAAHVMSAGRLIIGIVEGSSDPQTTIPAMIEHWRSGRFPIEKLIEFFPLDAIEDAIAAGESGRVVKPVVRMI</sequence>
<dbReference type="Gene3D" id="3.40.50.720">
    <property type="entry name" value="NAD(P)-binding Rossmann-like Domain"/>
    <property type="match status" value="1"/>
</dbReference>
<keyword evidence="3 6" id="KW-0479">Metal-binding</keyword>
<dbReference type="Pfam" id="PF00107">
    <property type="entry name" value="ADH_zinc_N"/>
    <property type="match status" value="1"/>
</dbReference>
<name>A0A1B3ZC20_9SPHN</name>
<comment type="cofactor">
    <cofactor evidence="1 6">
        <name>Zn(2+)</name>
        <dbReference type="ChEBI" id="CHEBI:29105"/>
    </cofactor>
</comment>
<organism evidence="8 9">
    <name type="scientific">Sphingomonas panacis</name>
    <dbReference type="NCBI Taxonomy" id="1560345"/>
    <lineage>
        <taxon>Bacteria</taxon>
        <taxon>Pseudomonadati</taxon>
        <taxon>Pseudomonadota</taxon>
        <taxon>Alphaproteobacteria</taxon>
        <taxon>Sphingomonadales</taxon>
        <taxon>Sphingomonadaceae</taxon>
        <taxon>Sphingomonas</taxon>
    </lineage>
</organism>
<feature type="domain" description="Enoyl reductase (ER)" evidence="7">
    <location>
        <begin position="16"/>
        <end position="361"/>
    </location>
</feature>